<dbReference type="CDD" id="cd07040">
    <property type="entry name" value="HP"/>
    <property type="match status" value="1"/>
</dbReference>
<dbReference type="InterPro" id="IPR013078">
    <property type="entry name" value="His_Pase_superF_clade-1"/>
</dbReference>
<evidence type="ECO:0000313" key="3">
    <source>
        <dbReference type="Proteomes" id="UP000223968"/>
    </source>
</evidence>
<name>A0A2B7WFI4_9EURO</name>
<evidence type="ECO:0000313" key="2">
    <source>
        <dbReference type="EMBL" id="PGG95281.1"/>
    </source>
</evidence>
<dbReference type="SUPFAM" id="SSF53254">
    <property type="entry name" value="Phosphoglycerate mutase-like"/>
    <property type="match status" value="1"/>
</dbReference>
<evidence type="ECO:0008006" key="4">
    <source>
        <dbReference type="Google" id="ProtNLM"/>
    </source>
</evidence>
<dbReference type="EMBL" id="PDNB01000367">
    <property type="protein sequence ID" value="PGG95281.1"/>
    <property type="molecule type" value="Genomic_DNA"/>
</dbReference>
<proteinExistence type="predicted"/>
<dbReference type="PANTHER" id="PTHR16469:SF27">
    <property type="entry name" value="UBIQUITIN-ASSOCIATED AND SH3 DOMAIN-CONTAINING BA-RELATED"/>
    <property type="match status" value="1"/>
</dbReference>
<dbReference type="PANTHER" id="PTHR16469">
    <property type="entry name" value="UBIQUITIN-ASSOCIATED AND SH3 DOMAIN-CONTAINING BA-RELATED"/>
    <property type="match status" value="1"/>
</dbReference>
<feature type="compositionally biased region" description="Basic and acidic residues" evidence="1">
    <location>
        <begin position="74"/>
        <end position="84"/>
    </location>
</feature>
<gene>
    <name evidence="2" type="ORF">AJ79_10147</name>
</gene>
<feature type="region of interest" description="Disordered" evidence="1">
    <location>
        <begin position="490"/>
        <end position="640"/>
    </location>
</feature>
<sequence length="640" mass="68964">MGKPPSVIIIARHGARLDAVDKQWHLTSPTPYDPPLTYGGWNQARALGTRIKILLQDRENPTSQSPNNNGNAEVEDKASARDDNNNNATPSDASKQPRKQKIIIHASPFLRCVQTAIGVSAGLNQSKPPPLHRSQSSAKHHRLHSGSPLTRGNDSAQLSAIPEPSNSPSPSQRSPEPSDTGVQKYKLRVDAFLGEWLSPDYFEQIAPPPGSVMMVAGAKSELLRRGEPIETGIVPDGKATFGHFPGGWSNPFTSGVAKDSKDDDASENDGAFKHMTAMGYALAHRNRSGSYDSGANGGNKPAGTGISKIITDLPTGYPGYASPTPTYAISPLDPIPTGYVAHARDACVDIDFQWDSMREPQNWGNGGEYGEEWSSMHRRFRNGLERMIDWYETIDLGSITTDEDDSTETVLILITHGAGCNALIGALTGEPVLLDVGVASLTMAVRKEIPAGLSREEVKFITNSRPKRDRVSSDFGDEYEINLLSSTEHLRSGADSSHASRESSPKVLPARIPSYRHRVGANSGSTTSQESFNPSGSIGRKPSNSRMSNSSYSRGYSTGRPSSGLWGSAAVTDDNNSEADDLVPNFGDPKPSAGDNSRAEAGTGTQAPTRTRSQHGLWGSVSLDREPTSKRRWTVNERNS</sequence>
<dbReference type="Gene3D" id="3.40.50.1240">
    <property type="entry name" value="Phosphoglycerate mutase-like"/>
    <property type="match status" value="2"/>
</dbReference>
<dbReference type="OrthoDB" id="3898179at2759"/>
<feature type="compositionally biased region" description="Low complexity" evidence="1">
    <location>
        <begin position="162"/>
        <end position="178"/>
    </location>
</feature>
<organism evidence="2 3">
    <name type="scientific">Helicocarpus griseus UAMH5409</name>
    <dbReference type="NCBI Taxonomy" id="1447875"/>
    <lineage>
        <taxon>Eukaryota</taxon>
        <taxon>Fungi</taxon>
        <taxon>Dikarya</taxon>
        <taxon>Ascomycota</taxon>
        <taxon>Pezizomycotina</taxon>
        <taxon>Eurotiomycetes</taxon>
        <taxon>Eurotiomycetidae</taxon>
        <taxon>Onygenales</taxon>
        <taxon>Ajellomycetaceae</taxon>
        <taxon>Helicocarpus</taxon>
    </lineage>
</organism>
<feature type="compositionally biased region" description="Polar residues" evidence="1">
    <location>
        <begin position="61"/>
        <end position="71"/>
    </location>
</feature>
<dbReference type="STRING" id="1447875.A0A2B7WFI4"/>
<dbReference type="SMART" id="SM00855">
    <property type="entry name" value="PGAM"/>
    <property type="match status" value="1"/>
</dbReference>
<comment type="caution">
    <text evidence="2">The sequence shown here is derived from an EMBL/GenBank/DDBJ whole genome shotgun (WGS) entry which is preliminary data.</text>
</comment>
<protein>
    <recommendedName>
        <fullName evidence="4">Phosphoglycerate mutase</fullName>
    </recommendedName>
</protein>
<dbReference type="InterPro" id="IPR051710">
    <property type="entry name" value="Phosphatase_SH3-domain"/>
</dbReference>
<feature type="compositionally biased region" description="Basic and acidic residues" evidence="1">
    <location>
        <begin position="490"/>
        <end position="504"/>
    </location>
</feature>
<dbReference type="AlphaFoldDB" id="A0A2B7WFI4"/>
<feature type="region of interest" description="Disordered" evidence="1">
    <location>
        <begin position="58"/>
        <end position="99"/>
    </location>
</feature>
<reference evidence="2 3" key="1">
    <citation type="submission" date="2017-10" db="EMBL/GenBank/DDBJ databases">
        <title>Comparative genomics in systemic dimorphic fungi from Ajellomycetaceae.</title>
        <authorList>
            <person name="Munoz J.F."/>
            <person name="Mcewen J.G."/>
            <person name="Clay O.K."/>
            <person name="Cuomo C.A."/>
        </authorList>
    </citation>
    <scope>NUCLEOTIDE SEQUENCE [LARGE SCALE GENOMIC DNA]</scope>
    <source>
        <strain evidence="2 3">UAMH5409</strain>
    </source>
</reference>
<keyword evidence="3" id="KW-1185">Reference proteome</keyword>
<feature type="compositionally biased region" description="Polar residues" evidence="1">
    <location>
        <begin position="147"/>
        <end position="158"/>
    </location>
</feature>
<feature type="compositionally biased region" description="Polar residues" evidence="1">
    <location>
        <begin position="522"/>
        <end position="536"/>
    </location>
</feature>
<feature type="region of interest" description="Disordered" evidence="1">
    <location>
        <begin position="121"/>
        <end position="182"/>
    </location>
</feature>
<feature type="compositionally biased region" description="Polar residues" evidence="1">
    <location>
        <begin position="85"/>
        <end position="94"/>
    </location>
</feature>
<feature type="compositionally biased region" description="Low complexity" evidence="1">
    <location>
        <begin position="542"/>
        <end position="564"/>
    </location>
</feature>
<evidence type="ECO:0000256" key="1">
    <source>
        <dbReference type="SAM" id="MobiDB-lite"/>
    </source>
</evidence>
<accession>A0A2B7WFI4</accession>
<dbReference type="Proteomes" id="UP000223968">
    <property type="component" value="Unassembled WGS sequence"/>
</dbReference>
<dbReference type="InterPro" id="IPR029033">
    <property type="entry name" value="His_PPase_superfam"/>
</dbReference>